<sequence length="145" mass="16318">MIIRINECNTYKKAQHGMTFIELLIVMAVITVISTIAYSNYQESILRSHRIVALSDLARIQLALESTYQNGYDWNDLVSAEGCLICESDSDRFAFTIVSSASIAYTIKAIAKPTLNQDNDPCFVQENKELVLTSTNNRTPISCWK</sequence>
<dbReference type="Pfam" id="PF07963">
    <property type="entry name" value="N_methyl"/>
    <property type="match status" value="1"/>
</dbReference>
<dbReference type="EMBL" id="BJXJ01000014">
    <property type="protein sequence ID" value="GEM75643.1"/>
    <property type="molecule type" value="Genomic_DNA"/>
</dbReference>
<protein>
    <submittedName>
        <fullName evidence="2">Prepilin-type N-terminal cleavage/methylation domain-containing protein</fullName>
    </submittedName>
</protein>
<name>A0A511QEB6_9VIBR</name>
<dbReference type="GO" id="GO:0043683">
    <property type="term" value="P:type IV pilus assembly"/>
    <property type="evidence" value="ECO:0007669"/>
    <property type="project" value="InterPro"/>
</dbReference>
<keyword evidence="1" id="KW-1133">Transmembrane helix</keyword>
<gene>
    <name evidence="2" type="ORF">VSA01S_17550</name>
</gene>
<keyword evidence="1" id="KW-0472">Membrane</keyword>
<dbReference type="Proteomes" id="UP000321922">
    <property type="component" value="Unassembled WGS sequence"/>
</dbReference>
<evidence type="ECO:0000313" key="3">
    <source>
        <dbReference type="Proteomes" id="UP000321922"/>
    </source>
</evidence>
<comment type="caution">
    <text evidence="2">The sequence shown here is derived from an EMBL/GenBank/DDBJ whole genome shotgun (WGS) entry which is preliminary data.</text>
</comment>
<dbReference type="RefSeq" id="WP_307698585.1">
    <property type="nucleotide sequence ID" value="NZ_BAOJ01000020.1"/>
</dbReference>
<evidence type="ECO:0000256" key="1">
    <source>
        <dbReference type="SAM" id="Phobius"/>
    </source>
</evidence>
<keyword evidence="3" id="KW-1185">Reference proteome</keyword>
<feature type="transmembrane region" description="Helical" evidence="1">
    <location>
        <begin position="20"/>
        <end position="41"/>
    </location>
</feature>
<proteinExistence type="predicted"/>
<dbReference type="Gene3D" id="3.30.700.10">
    <property type="entry name" value="Glycoprotein, Type 4 Pilin"/>
    <property type="match status" value="1"/>
</dbReference>
<keyword evidence="1" id="KW-0812">Transmembrane</keyword>
<dbReference type="InterPro" id="IPR045584">
    <property type="entry name" value="Pilin-like"/>
</dbReference>
<evidence type="ECO:0000313" key="2">
    <source>
        <dbReference type="EMBL" id="GEM75643.1"/>
    </source>
</evidence>
<organism evidence="2 3">
    <name type="scientific">Vibrio sagamiensis NBRC 104589</name>
    <dbReference type="NCBI Taxonomy" id="1219064"/>
    <lineage>
        <taxon>Bacteria</taxon>
        <taxon>Pseudomonadati</taxon>
        <taxon>Pseudomonadota</taxon>
        <taxon>Gammaproteobacteria</taxon>
        <taxon>Vibrionales</taxon>
        <taxon>Vibrionaceae</taxon>
        <taxon>Vibrio</taxon>
    </lineage>
</organism>
<dbReference type="SUPFAM" id="SSF54523">
    <property type="entry name" value="Pili subunits"/>
    <property type="match status" value="1"/>
</dbReference>
<dbReference type="NCBIfam" id="TIGR02532">
    <property type="entry name" value="IV_pilin_GFxxxE"/>
    <property type="match status" value="1"/>
</dbReference>
<reference evidence="2 3" key="1">
    <citation type="submission" date="2019-07" db="EMBL/GenBank/DDBJ databases">
        <title>Whole genome shotgun sequence of Vibrio sagamiensis NBRC 104589.</title>
        <authorList>
            <person name="Hosoyama A."/>
            <person name="Uohara A."/>
            <person name="Ohji S."/>
            <person name="Ichikawa N."/>
        </authorList>
    </citation>
    <scope>NUCLEOTIDE SEQUENCE [LARGE SCALE GENOMIC DNA]</scope>
    <source>
        <strain evidence="2 3">NBRC 104589</strain>
    </source>
</reference>
<dbReference type="AlphaFoldDB" id="A0A511QEB6"/>
<dbReference type="InterPro" id="IPR012902">
    <property type="entry name" value="N_methyl_site"/>
</dbReference>
<accession>A0A511QEB6</accession>
<dbReference type="InterPro" id="IPR031982">
    <property type="entry name" value="PilE-like"/>
</dbReference>
<dbReference type="Pfam" id="PF16732">
    <property type="entry name" value="ComP_DUS"/>
    <property type="match status" value="1"/>
</dbReference>